<evidence type="ECO:0000256" key="1">
    <source>
        <dbReference type="SAM" id="Phobius"/>
    </source>
</evidence>
<protein>
    <recommendedName>
        <fullName evidence="4">Transmembrane protein</fullName>
    </recommendedName>
</protein>
<evidence type="ECO:0008006" key="4">
    <source>
        <dbReference type="Google" id="ProtNLM"/>
    </source>
</evidence>
<dbReference type="PANTHER" id="PTHR34663:SF21">
    <property type="entry name" value="PROTEIN, PUTATIVE-RELATED"/>
    <property type="match status" value="1"/>
</dbReference>
<dbReference type="InterPro" id="IPR044700">
    <property type="entry name" value="PIP2/PIPL1"/>
</dbReference>
<keyword evidence="1" id="KW-1133">Transmembrane helix</keyword>
<dbReference type="GO" id="GO:0045087">
    <property type="term" value="P:innate immune response"/>
    <property type="evidence" value="ECO:0007669"/>
    <property type="project" value="InterPro"/>
</dbReference>
<keyword evidence="1" id="KW-0472">Membrane</keyword>
<dbReference type="GO" id="GO:0050793">
    <property type="term" value="P:regulation of developmental process"/>
    <property type="evidence" value="ECO:0007669"/>
    <property type="project" value="InterPro"/>
</dbReference>
<keyword evidence="1" id="KW-0812">Transmembrane</keyword>
<evidence type="ECO:0000313" key="3">
    <source>
        <dbReference type="Proteomes" id="UP000008311"/>
    </source>
</evidence>
<dbReference type="PROSITE" id="PS51257">
    <property type="entry name" value="PROKAR_LIPOPROTEIN"/>
    <property type="match status" value="1"/>
</dbReference>
<gene>
    <name evidence="2" type="ORF">RCOM_0811320</name>
</gene>
<dbReference type="eggNOG" id="ENOG502R2AT">
    <property type="taxonomic scope" value="Eukaryota"/>
</dbReference>
<dbReference type="PANTHER" id="PTHR34663">
    <property type="entry name" value="OS06G0637400 PROTEIN"/>
    <property type="match status" value="1"/>
</dbReference>
<name>B9RY88_RICCO</name>
<reference evidence="3" key="1">
    <citation type="journal article" date="2010" name="Nat. Biotechnol.">
        <title>Draft genome sequence of the oilseed species Ricinus communis.</title>
        <authorList>
            <person name="Chan A.P."/>
            <person name="Crabtree J."/>
            <person name="Zhao Q."/>
            <person name="Lorenzi H."/>
            <person name="Orvis J."/>
            <person name="Puiu D."/>
            <person name="Melake-Berhan A."/>
            <person name="Jones K.M."/>
            <person name="Redman J."/>
            <person name="Chen G."/>
            <person name="Cahoon E.B."/>
            <person name="Gedil M."/>
            <person name="Stanke M."/>
            <person name="Haas B.J."/>
            <person name="Wortman J.R."/>
            <person name="Fraser-Liggett C.M."/>
            <person name="Ravel J."/>
            <person name="Rabinowicz P.D."/>
        </authorList>
    </citation>
    <scope>NUCLEOTIDE SEQUENCE [LARGE SCALE GENOMIC DNA]</scope>
    <source>
        <strain evidence="3">cv. Hale</strain>
    </source>
</reference>
<feature type="transmembrane region" description="Helical" evidence="1">
    <location>
        <begin position="6"/>
        <end position="27"/>
    </location>
</feature>
<dbReference type="AlphaFoldDB" id="B9RY88"/>
<evidence type="ECO:0000313" key="2">
    <source>
        <dbReference type="EMBL" id="EEF43597.1"/>
    </source>
</evidence>
<dbReference type="Proteomes" id="UP000008311">
    <property type="component" value="Unassembled WGS sequence"/>
</dbReference>
<organism evidence="2 3">
    <name type="scientific">Ricinus communis</name>
    <name type="common">Castor bean</name>
    <dbReference type="NCBI Taxonomy" id="3988"/>
    <lineage>
        <taxon>Eukaryota</taxon>
        <taxon>Viridiplantae</taxon>
        <taxon>Streptophyta</taxon>
        <taxon>Embryophyta</taxon>
        <taxon>Tracheophyta</taxon>
        <taxon>Spermatophyta</taxon>
        <taxon>Magnoliopsida</taxon>
        <taxon>eudicotyledons</taxon>
        <taxon>Gunneridae</taxon>
        <taxon>Pentapetalae</taxon>
        <taxon>rosids</taxon>
        <taxon>fabids</taxon>
        <taxon>Malpighiales</taxon>
        <taxon>Euphorbiaceae</taxon>
        <taxon>Acalyphoideae</taxon>
        <taxon>Acalypheae</taxon>
        <taxon>Ricinus</taxon>
    </lineage>
</organism>
<accession>B9RY88</accession>
<sequence length="100" mass="10596">MGGENKSAITIFSIFLACCLLLSAMFFRGTDARRLSAKLHEDVFQEIEGVIKGLSLEEVKKSGPSPGIGHKYKNLQTLGVIKNSGPSPGGGHNVVNGNNP</sequence>
<keyword evidence="3" id="KW-1185">Reference proteome</keyword>
<dbReference type="InParanoid" id="B9RY88"/>
<dbReference type="EMBL" id="EQ973830">
    <property type="protein sequence ID" value="EEF43597.1"/>
    <property type="molecule type" value="Genomic_DNA"/>
</dbReference>
<proteinExistence type="predicted"/>